<dbReference type="Proteomes" id="UP001287282">
    <property type="component" value="Unassembled WGS sequence"/>
</dbReference>
<evidence type="ECO:0000256" key="1">
    <source>
        <dbReference type="SAM" id="SignalP"/>
    </source>
</evidence>
<dbReference type="PANTHER" id="PTHR30032:SF4">
    <property type="entry name" value="AMIDASE ENHANCER"/>
    <property type="match status" value="1"/>
</dbReference>
<reference evidence="3 4" key="1">
    <citation type="submission" date="2023-10" db="EMBL/GenBank/DDBJ databases">
        <title>Screening of Alkalihalobacillus lindianensis BZ-TG-R113 and Its Alleviation of Salt Stress on Rapeseed Growth.</title>
        <authorList>
            <person name="Zhao B."/>
            <person name="Guo T."/>
        </authorList>
    </citation>
    <scope>NUCLEOTIDE SEQUENCE [LARGE SCALE GENOMIC DNA]</scope>
    <source>
        <strain evidence="3 4">BZ-TG-R113</strain>
    </source>
</reference>
<dbReference type="NCBIfam" id="TIGR02669">
    <property type="entry name" value="SpoIID_LytB"/>
    <property type="match status" value="1"/>
</dbReference>
<sequence length="451" mass="49748">MKAKLSLLLVSFLLLFLIPTYSHAQEVVDYPTPMKVKLVPTINFNVTPTGNYRLFNVDNQKEILFSGEIQFRHTPNQVTVRIGGRDFTSTRGFELQELNSETENFVSITSVQQGTSFQATQYRGSLKVERGQDRLTLFNILDIEEYLLGVIPKEMPALWHQEALKAQSVAARNYAFKQMASSGFVVDTTANQVYGGKTGEHPNSNQAVRATKGVYATHNGVIIDAYFHSSSGGHTENSENVWRNPVPYIRAVADPYDRHSANANNSWSTHIDRATMEQRIFGPGVRLIDLEVTERTAQAGSVQKLIATGLNTTTGAVVTSSLPKNNGTGDSIRSAFGPSLRSINFTVDKPQVAVQVKTASGGTQNLDYTYGAKIQSENGQHSTVNTNELTVQMASQTIKHPTSPNSFTFNGSGWGHRLGMSQWGARGMADAGKTYDEILRHYYTGIEIVQR</sequence>
<feature type="chain" id="PRO_5046629456" evidence="1">
    <location>
        <begin position="25"/>
        <end position="451"/>
    </location>
</feature>
<dbReference type="Pfam" id="PF08486">
    <property type="entry name" value="SpoIID"/>
    <property type="match status" value="1"/>
</dbReference>
<evidence type="ECO:0000259" key="2">
    <source>
        <dbReference type="Pfam" id="PF08486"/>
    </source>
</evidence>
<dbReference type="RefSeq" id="WP_317121556.1">
    <property type="nucleotide sequence ID" value="NZ_JAWJBA010000002.1"/>
</dbReference>
<gene>
    <name evidence="3" type="ORF">RYX56_08045</name>
</gene>
<protein>
    <submittedName>
        <fullName evidence="3">SpoIID/LytB domain-containing protein</fullName>
    </submittedName>
</protein>
<dbReference type="InterPro" id="IPR051922">
    <property type="entry name" value="Bact_Sporulation_Assoc"/>
</dbReference>
<feature type="domain" description="Sporulation stage II protein D amidase enhancer LytB N-terminal" evidence="2">
    <location>
        <begin position="133"/>
        <end position="217"/>
    </location>
</feature>
<comment type="caution">
    <text evidence="3">The sequence shown here is derived from an EMBL/GenBank/DDBJ whole genome shotgun (WGS) entry which is preliminary data.</text>
</comment>
<organism evidence="3 4">
    <name type="scientific">Alkalihalophilus lindianensis</name>
    <dbReference type="NCBI Taxonomy" id="1630542"/>
    <lineage>
        <taxon>Bacteria</taxon>
        <taxon>Bacillati</taxon>
        <taxon>Bacillota</taxon>
        <taxon>Bacilli</taxon>
        <taxon>Bacillales</taxon>
        <taxon>Bacillaceae</taxon>
        <taxon>Alkalihalophilus</taxon>
    </lineage>
</organism>
<keyword evidence="4" id="KW-1185">Reference proteome</keyword>
<name>A0ABU3XAI4_9BACI</name>
<feature type="signal peptide" evidence="1">
    <location>
        <begin position="1"/>
        <end position="24"/>
    </location>
</feature>
<dbReference type="InterPro" id="IPR013486">
    <property type="entry name" value="SpoIID/LytB"/>
</dbReference>
<keyword evidence="1" id="KW-0732">Signal</keyword>
<evidence type="ECO:0000313" key="3">
    <source>
        <dbReference type="EMBL" id="MDV2684318.1"/>
    </source>
</evidence>
<proteinExistence type="predicted"/>
<dbReference type="EMBL" id="JAWJBA010000002">
    <property type="protein sequence ID" value="MDV2684318.1"/>
    <property type="molecule type" value="Genomic_DNA"/>
</dbReference>
<evidence type="ECO:0000313" key="4">
    <source>
        <dbReference type="Proteomes" id="UP001287282"/>
    </source>
</evidence>
<dbReference type="InterPro" id="IPR013693">
    <property type="entry name" value="SpoIID/LytB_N"/>
</dbReference>
<accession>A0ABU3XAI4</accession>
<dbReference type="PANTHER" id="PTHR30032">
    <property type="entry name" value="N-ACETYLMURAMOYL-L-ALANINE AMIDASE-RELATED"/>
    <property type="match status" value="1"/>
</dbReference>